<sequence>MSRLLQRRACFEATSVAFSQVAIERTKGSKPFMANKPRYAAGALSGGANWNFNVSHEGKYVCIATEPAMVCGVDVAAPEAHRGGKKRGIDENLNMMKGQLTNSEMFTIQSARPDEQRMEDLFRRFWSLKEAFTKARGDGLGFEFSRCDFALGEMVTGSNGQPVQLATVKVDGKPLPQWRFFIQDMSEGHWISVARGPPTDIIDAHGRFKSTFGESLTAAQIVEELDRPEPSWSLKRPVDLIADDMQEKYLKIVS</sequence>
<dbReference type="PANTHER" id="PTHR12215">
    <property type="entry name" value="PHOSPHOPANTETHEINE TRANSFERASE"/>
    <property type="match status" value="1"/>
</dbReference>
<dbReference type="GO" id="GO:0019878">
    <property type="term" value="P:lysine biosynthetic process via aminoadipic acid"/>
    <property type="evidence" value="ECO:0007669"/>
    <property type="project" value="TreeGrafter"/>
</dbReference>
<protein>
    <recommendedName>
        <fullName evidence="1">holo-[acyl-carrier-protein] synthase</fullName>
        <ecNumber evidence="1">2.7.8.7</ecNumber>
    </recommendedName>
</protein>
<evidence type="ECO:0000259" key="3">
    <source>
        <dbReference type="Pfam" id="PF01648"/>
    </source>
</evidence>
<dbReference type="Gene3D" id="3.90.470.20">
    <property type="entry name" value="4'-phosphopantetheinyl transferase domain"/>
    <property type="match status" value="1"/>
</dbReference>
<dbReference type="Pfam" id="PF22624">
    <property type="entry name" value="AASDHPPT_N"/>
    <property type="match status" value="1"/>
</dbReference>
<gene>
    <name evidence="5" type="ORF">CBRE1094_LOCUS28613</name>
</gene>
<dbReference type="EC" id="2.7.8.7" evidence="1"/>
<dbReference type="InterPro" id="IPR055066">
    <property type="entry name" value="AASDHPPT_N"/>
</dbReference>
<feature type="domain" description="4'-phosphopantetheinyl transferase N-terminal" evidence="4">
    <location>
        <begin position="1"/>
        <end position="67"/>
    </location>
</feature>
<name>A0A7S2MRD3_9EUKA</name>
<organism evidence="5">
    <name type="scientific">Haptolina brevifila</name>
    <dbReference type="NCBI Taxonomy" id="156173"/>
    <lineage>
        <taxon>Eukaryota</taxon>
        <taxon>Haptista</taxon>
        <taxon>Haptophyta</taxon>
        <taxon>Prymnesiophyceae</taxon>
        <taxon>Prymnesiales</taxon>
        <taxon>Prymnesiaceae</taxon>
        <taxon>Haptolina</taxon>
    </lineage>
</organism>
<dbReference type="InterPro" id="IPR008278">
    <property type="entry name" value="4-PPantetheinyl_Trfase_dom"/>
</dbReference>
<dbReference type="InterPro" id="IPR050559">
    <property type="entry name" value="P-Pant_transferase_sf"/>
</dbReference>
<reference evidence="5" key="1">
    <citation type="submission" date="2021-01" db="EMBL/GenBank/DDBJ databases">
        <authorList>
            <person name="Corre E."/>
            <person name="Pelletier E."/>
            <person name="Niang G."/>
            <person name="Scheremetjew M."/>
            <person name="Finn R."/>
            <person name="Kale V."/>
            <person name="Holt S."/>
            <person name="Cochrane G."/>
            <person name="Meng A."/>
            <person name="Brown T."/>
            <person name="Cohen L."/>
        </authorList>
    </citation>
    <scope>NUCLEOTIDE SEQUENCE</scope>
    <source>
        <strain evidence="5">UTEX LB 985</strain>
    </source>
</reference>
<dbReference type="Pfam" id="PF01648">
    <property type="entry name" value="ACPS"/>
    <property type="match status" value="1"/>
</dbReference>
<evidence type="ECO:0000313" key="5">
    <source>
        <dbReference type="EMBL" id="CAD9498325.1"/>
    </source>
</evidence>
<evidence type="ECO:0000256" key="2">
    <source>
        <dbReference type="ARBA" id="ARBA00022679"/>
    </source>
</evidence>
<dbReference type="GO" id="GO:0000287">
    <property type="term" value="F:magnesium ion binding"/>
    <property type="evidence" value="ECO:0007669"/>
    <property type="project" value="InterPro"/>
</dbReference>
<dbReference type="GO" id="GO:0008897">
    <property type="term" value="F:holo-[acyl-carrier-protein] synthase activity"/>
    <property type="evidence" value="ECO:0007669"/>
    <property type="project" value="UniProtKB-EC"/>
</dbReference>
<feature type="domain" description="4'-phosphopantetheinyl transferase" evidence="3">
    <location>
        <begin position="71"/>
        <end position="151"/>
    </location>
</feature>
<evidence type="ECO:0000259" key="4">
    <source>
        <dbReference type="Pfam" id="PF22624"/>
    </source>
</evidence>
<proteinExistence type="predicted"/>
<dbReference type="AlphaFoldDB" id="A0A7S2MRD3"/>
<dbReference type="SUPFAM" id="SSF56214">
    <property type="entry name" value="4'-phosphopantetheinyl transferase"/>
    <property type="match status" value="2"/>
</dbReference>
<dbReference type="InterPro" id="IPR037143">
    <property type="entry name" value="4-PPantetheinyl_Trfase_dom_sf"/>
</dbReference>
<keyword evidence="2" id="KW-0808">Transferase</keyword>
<accession>A0A7S2MRD3</accession>
<dbReference type="GO" id="GO:0005829">
    <property type="term" value="C:cytosol"/>
    <property type="evidence" value="ECO:0007669"/>
    <property type="project" value="TreeGrafter"/>
</dbReference>
<dbReference type="PANTHER" id="PTHR12215:SF10">
    <property type="entry name" value="L-AMINOADIPATE-SEMIALDEHYDE DEHYDROGENASE-PHOSPHOPANTETHEINYL TRANSFERASE"/>
    <property type="match status" value="1"/>
</dbReference>
<dbReference type="EMBL" id="HBGU01052422">
    <property type="protein sequence ID" value="CAD9498325.1"/>
    <property type="molecule type" value="Transcribed_RNA"/>
</dbReference>
<evidence type="ECO:0000256" key="1">
    <source>
        <dbReference type="ARBA" id="ARBA00013172"/>
    </source>
</evidence>